<dbReference type="PANTHER" id="PTHR42966:SF1">
    <property type="entry name" value="SIALIC ACID SYNTHASE"/>
    <property type="match status" value="1"/>
</dbReference>
<dbReference type="PATRIC" id="fig|405446.3.peg.1048"/>
<protein>
    <submittedName>
        <fullName evidence="2">N-acetylneuraminic acid synthase</fullName>
    </submittedName>
</protein>
<dbReference type="GO" id="GO:0047444">
    <property type="term" value="F:N-acylneuraminate-9-phosphate synthase activity"/>
    <property type="evidence" value="ECO:0007669"/>
    <property type="project" value="TreeGrafter"/>
</dbReference>
<gene>
    <name evidence="2" type="ORF">ABB27_08000</name>
</gene>
<dbReference type="InterPro" id="IPR051690">
    <property type="entry name" value="PseI-like"/>
</dbReference>
<proteinExistence type="predicted"/>
<dbReference type="InterPro" id="IPR013132">
    <property type="entry name" value="PseI/NeuA/B-like_N"/>
</dbReference>
<accession>A0A0R0CNJ4</accession>
<keyword evidence="3" id="KW-1185">Reference proteome</keyword>
<dbReference type="SUPFAM" id="SSF51569">
    <property type="entry name" value="Aldolase"/>
    <property type="match status" value="1"/>
</dbReference>
<name>A0A0R0CNJ4_9GAMM</name>
<evidence type="ECO:0000259" key="1">
    <source>
        <dbReference type="Pfam" id="PF03102"/>
    </source>
</evidence>
<reference evidence="2 3" key="1">
    <citation type="submission" date="2015-05" db="EMBL/GenBank/DDBJ databases">
        <title>Genome sequencing and analysis of members of genus Stenotrophomonas.</title>
        <authorList>
            <person name="Patil P.P."/>
            <person name="Midha S."/>
            <person name="Patil P.B."/>
        </authorList>
    </citation>
    <scope>NUCLEOTIDE SEQUENCE [LARGE SCALE GENOMIC DNA]</scope>
    <source>
        <strain evidence="2 3">DSM 18941</strain>
    </source>
</reference>
<dbReference type="PANTHER" id="PTHR42966">
    <property type="entry name" value="N-ACETYLNEURAMINATE SYNTHASE"/>
    <property type="match status" value="1"/>
</dbReference>
<sequence>MQTTNKFFEDLFVLELANNHWGNLARGLEIVRQFSEVVRAGNVRAAIKLQFRDVDAFVHKDYKARSDIRYVKKTMDTKLSIEEFKILVDAIKASGCIAMATPFDEPSVELCEALDFPIIKVASSDLGDHSLIDRIVRTGRPTIISTGGASEQTIDRVVRQFGEREIPLAINHCVSLYPSEDNELELNQIDYLRSRYPTHVVGLSTHEYHDWTSSMLMSYAKGARTWERHIDIEADGIPVSSYCTLPHQAAEWFSAYHKAREMCGGSTAQRRKLPSREINYLDNLVRGVYAKRELPAGYVVEPATFDKDFYMAVPLLKGQLSCREILSGLTLAQPLDGDAALTLETVAASAFSTEQHSLILDRGL</sequence>
<dbReference type="GO" id="GO:0016051">
    <property type="term" value="P:carbohydrate biosynthetic process"/>
    <property type="evidence" value="ECO:0007669"/>
    <property type="project" value="InterPro"/>
</dbReference>
<dbReference type="OrthoDB" id="9781701at2"/>
<dbReference type="Pfam" id="PF03102">
    <property type="entry name" value="NeuB"/>
    <property type="match status" value="1"/>
</dbReference>
<dbReference type="Gene3D" id="3.20.20.70">
    <property type="entry name" value="Aldolase class I"/>
    <property type="match status" value="1"/>
</dbReference>
<organism evidence="2 3">
    <name type="scientific">Stenotrophomonas terrae</name>
    <dbReference type="NCBI Taxonomy" id="405446"/>
    <lineage>
        <taxon>Bacteria</taxon>
        <taxon>Pseudomonadati</taxon>
        <taxon>Pseudomonadota</taxon>
        <taxon>Gammaproteobacteria</taxon>
        <taxon>Lysobacterales</taxon>
        <taxon>Lysobacteraceae</taxon>
        <taxon>Stenotrophomonas</taxon>
    </lineage>
</organism>
<feature type="domain" description="PseI/NeuA/B-like" evidence="1">
    <location>
        <begin position="46"/>
        <end position="234"/>
    </location>
</feature>
<evidence type="ECO:0000313" key="2">
    <source>
        <dbReference type="EMBL" id="KRG67938.1"/>
    </source>
</evidence>
<evidence type="ECO:0000313" key="3">
    <source>
        <dbReference type="Proteomes" id="UP000051863"/>
    </source>
</evidence>
<dbReference type="RefSeq" id="WP_057628127.1">
    <property type="nucleotide sequence ID" value="NZ_LDJJ01000026.1"/>
</dbReference>
<dbReference type="InterPro" id="IPR013785">
    <property type="entry name" value="Aldolase_TIM"/>
</dbReference>
<dbReference type="EMBL" id="LDJJ01000026">
    <property type="protein sequence ID" value="KRG67938.1"/>
    <property type="molecule type" value="Genomic_DNA"/>
</dbReference>
<comment type="caution">
    <text evidence="2">The sequence shown here is derived from an EMBL/GenBank/DDBJ whole genome shotgun (WGS) entry which is preliminary data.</text>
</comment>
<dbReference type="Gene3D" id="3.90.1210.10">
    <property type="entry name" value="Antifreeze-like/N-acetylneuraminic acid synthase C-terminal domain"/>
    <property type="match status" value="1"/>
</dbReference>
<dbReference type="AlphaFoldDB" id="A0A0R0CNJ4"/>
<dbReference type="Proteomes" id="UP000051863">
    <property type="component" value="Unassembled WGS sequence"/>
</dbReference>